<protein>
    <submittedName>
        <fullName evidence="2">Uncharacterized protein</fullName>
    </submittedName>
</protein>
<dbReference type="InterPro" id="IPR036388">
    <property type="entry name" value="WH-like_DNA-bd_sf"/>
</dbReference>
<gene>
    <name evidence="2" type="ORF">CK936_24325</name>
</gene>
<reference evidence="2 3" key="1">
    <citation type="submission" date="2017-08" db="EMBL/GenBank/DDBJ databases">
        <title>Genome sequence of Streptomyces albireticuli NRRL B-1670.</title>
        <authorList>
            <person name="Graham D.E."/>
            <person name="Mahan K.M."/>
            <person name="Klingeman D.M."/>
            <person name="Hettich R.L."/>
            <person name="Parry R.J."/>
            <person name="Spain J.C."/>
        </authorList>
    </citation>
    <scope>NUCLEOTIDE SEQUENCE [LARGE SCALE GENOMIC DNA]</scope>
    <source>
        <strain evidence="2 3">NRRL B-1670</strain>
    </source>
</reference>
<dbReference type="AlphaFoldDB" id="A0A2A2D4F5"/>
<feature type="compositionally biased region" description="Low complexity" evidence="1">
    <location>
        <begin position="184"/>
        <end position="202"/>
    </location>
</feature>
<comment type="caution">
    <text evidence="2">The sequence shown here is derived from an EMBL/GenBank/DDBJ whole genome shotgun (WGS) entry which is preliminary data.</text>
</comment>
<dbReference type="SUPFAM" id="SSF46785">
    <property type="entry name" value="Winged helix' DNA-binding domain"/>
    <property type="match status" value="1"/>
</dbReference>
<dbReference type="EMBL" id="NSJV01000459">
    <property type="protein sequence ID" value="PAU46404.1"/>
    <property type="molecule type" value="Genomic_DNA"/>
</dbReference>
<evidence type="ECO:0000256" key="1">
    <source>
        <dbReference type="SAM" id="MobiDB-lite"/>
    </source>
</evidence>
<dbReference type="Gene3D" id="1.10.10.10">
    <property type="entry name" value="Winged helix-like DNA-binding domain superfamily/Winged helix DNA-binding domain"/>
    <property type="match status" value="1"/>
</dbReference>
<accession>A0A2A2D4F5</accession>
<feature type="compositionally biased region" description="Basic residues" evidence="1">
    <location>
        <begin position="156"/>
        <end position="168"/>
    </location>
</feature>
<dbReference type="Proteomes" id="UP000218944">
    <property type="component" value="Unassembled WGS sequence"/>
</dbReference>
<sequence>MRPVPPAQQWVSTTLTRIASDPYSWMQAVHWVDGHTTTAGRGHGPRWCLTTMRVAQLLAQISPCRPGIAYLARRLTVSERTIQYHLQLLREAGLLTYIVKGSRVRRERAQASEFARTIPPAFDKALGLRTVGEGVHRRVTGISESGRTVIAALARKAARKVRKPRSKCSTRGSKTVPSGDLRCTPMGGSTSPSSSAGTSIHPSESKLATGKRCSSRSKTSARGGRRKLNKVGRRHQLAFELVQQVPWLGRAAVPRIAWVARHVADAGWTATEVVAWLEVENVARRVHRPAAFLAHRLRGAHLLLDTPAKRAACVAAWRDSRRSAQQRHVEWHGDWQAPSSPAVRRMVAEAFTTLPREPGGKALPPLRVGEDGRADLEQLSREEVVDLRAAEKHPEMIRMAVEACGEAFARRLYTHHLVDRVMRLSLTGREALHHP</sequence>
<evidence type="ECO:0000313" key="2">
    <source>
        <dbReference type="EMBL" id="PAU46404.1"/>
    </source>
</evidence>
<keyword evidence="3" id="KW-1185">Reference proteome</keyword>
<feature type="region of interest" description="Disordered" evidence="1">
    <location>
        <begin position="156"/>
        <end position="229"/>
    </location>
</feature>
<proteinExistence type="predicted"/>
<organism evidence="2 3">
    <name type="scientific">Streptomyces albireticuli</name>
    <dbReference type="NCBI Taxonomy" id="1940"/>
    <lineage>
        <taxon>Bacteria</taxon>
        <taxon>Bacillati</taxon>
        <taxon>Actinomycetota</taxon>
        <taxon>Actinomycetes</taxon>
        <taxon>Kitasatosporales</taxon>
        <taxon>Streptomycetaceae</taxon>
        <taxon>Streptomyces</taxon>
    </lineage>
</organism>
<evidence type="ECO:0000313" key="3">
    <source>
        <dbReference type="Proteomes" id="UP000218944"/>
    </source>
</evidence>
<dbReference type="InterPro" id="IPR036390">
    <property type="entry name" value="WH_DNA-bd_sf"/>
</dbReference>
<name>A0A2A2D4F5_9ACTN</name>